<dbReference type="PANTHER" id="PTHR33933">
    <property type="entry name" value="NUCLEOTIDYLTRANSFERASE"/>
    <property type="match status" value="1"/>
</dbReference>
<dbReference type="SUPFAM" id="SSF81301">
    <property type="entry name" value="Nucleotidyltransferase"/>
    <property type="match status" value="1"/>
</dbReference>
<protein>
    <submittedName>
        <fullName evidence="2">Nucleotidyltransferase domain-containing protein</fullName>
    </submittedName>
</protein>
<dbReference type="GO" id="GO:0016740">
    <property type="term" value="F:transferase activity"/>
    <property type="evidence" value="ECO:0007669"/>
    <property type="project" value="UniProtKB-KW"/>
</dbReference>
<dbReference type="Pfam" id="PF18765">
    <property type="entry name" value="Polbeta"/>
    <property type="match status" value="1"/>
</dbReference>
<name>A0A7C6EEQ0_UNCW3</name>
<sequence>MVKDENIRRIIWAIVEKIKKGYNPEKIILFGSYAYGTPTKESDIDMLIIKKTDGRPIDRRIDVRRLVNFKEPVAFSPIVLLPSEVKYLQEIGDPFIKEILTKGEVLYG</sequence>
<proteinExistence type="predicted"/>
<feature type="domain" description="Polymerase beta nucleotidyltransferase" evidence="1">
    <location>
        <begin position="14"/>
        <end position="107"/>
    </location>
</feature>
<dbReference type="InterPro" id="IPR052548">
    <property type="entry name" value="Type_VII_TA_antitoxin"/>
</dbReference>
<organism evidence="2">
    <name type="scientific">candidate division WOR-3 bacterium</name>
    <dbReference type="NCBI Taxonomy" id="2052148"/>
    <lineage>
        <taxon>Bacteria</taxon>
        <taxon>Bacteria division WOR-3</taxon>
    </lineage>
</organism>
<evidence type="ECO:0000313" key="2">
    <source>
        <dbReference type="EMBL" id="HHS51403.1"/>
    </source>
</evidence>
<dbReference type="PANTHER" id="PTHR33933:SF1">
    <property type="entry name" value="PROTEIN ADENYLYLTRANSFERASE MNTA-RELATED"/>
    <property type="match status" value="1"/>
</dbReference>
<dbReference type="InterPro" id="IPR041633">
    <property type="entry name" value="Polbeta"/>
</dbReference>
<dbReference type="CDD" id="cd05403">
    <property type="entry name" value="NT_KNTase_like"/>
    <property type="match status" value="1"/>
</dbReference>
<dbReference type="AlphaFoldDB" id="A0A7C6EEQ0"/>
<dbReference type="Gene3D" id="3.30.460.10">
    <property type="entry name" value="Beta Polymerase, domain 2"/>
    <property type="match status" value="1"/>
</dbReference>
<dbReference type="EMBL" id="DTLI01000022">
    <property type="protein sequence ID" value="HHS51403.1"/>
    <property type="molecule type" value="Genomic_DNA"/>
</dbReference>
<comment type="caution">
    <text evidence="2">The sequence shown here is derived from an EMBL/GenBank/DDBJ whole genome shotgun (WGS) entry which is preliminary data.</text>
</comment>
<reference evidence="2" key="1">
    <citation type="journal article" date="2020" name="mSystems">
        <title>Genome- and Community-Level Interaction Insights into Carbon Utilization and Element Cycling Functions of Hydrothermarchaeota in Hydrothermal Sediment.</title>
        <authorList>
            <person name="Zhou Z."/>
            <person name="Liu Y."/>
            <person name="Xu W."/>
            <person name="Pan J."/>
            <person name="Luo Z.H."/>
            <person name="Li M."/>
        </authorList>
    </citation>
    <scope>NUCLEOTIDE SEQUENCE [LARGE SCALE GENOMIC DNA]</scope>
    <source>
        <strain evidence="2">SpSt-876</strain>
    </source>
</reference>
<keyword evidence="2" id="KW-0808">Transferase</keyword>
<gene>
    <name evidence="2" type="ORF">ENW73_00845</name>
</gene>
<dbReference type="InterPro" id="IPR043519">
    <property type="entry name" value="NT_sf"/>
</dbReference>
<accession>A0A7C6EEQ0</accession>
<evidence type="ECO:0000259" key="1">
    <source>
        <dbReference type="Pfam" id="PF18765"/>
    </source>
</evidence>